<keyword evidence="3" id="KW-0479">Metal-binding</keyword>
<gene>
    <name evidence="7" type="ORF">OM074_09145</name>
</gene>
<dbReference type="Pfam" id="PF04055">
    <property type="entry name" value="Radical_SAM"/>
    <property type="match status" value="1"/>
</dbReference>
<dbReference type="Gene3D" id="3.20.20.70">
    <property type="entry name" value="Aldolase class I"/>
    <property type="match status" value="1"/>
</dbReference>
<dbReference type="CDD" id="cd01335">
    <property type="entry name" value="Radical_SAM"/>
    <property type="match status" value="1"/>
</dbReference>
<evidence type="ECO:0000313" key="8">
    <source>
        <dbReference type="Proteomes" id="UP001207408"/>
    </source>
</evidence>
<dbReference type="PANTHER" id="PTHR11228:SF7">
    <property type="entry name" value="PQQA PEPTIDE CYCLASE"/>
    <property type="match status" value="1"/>
</dbReference>
<dbReference type="GO" id="GO:0051536">
    <property type="term" value="F:iron-sulfur cluster binding"/>
    <property type="evidence" value="ECO:0007669"/>
    <property type="project" value="UniProtKB-KW"/>
</dbReference>
<evidence type="ECO:0000256" key="1">
    <source>
        <dbReference type="ARBA" id="ARBA00001966"/>
    </source>
</evidence>
<sequence length="334" mass="38830">MNFYKLISISRKIKSDNLKLFGVYILHILGKRHLSIRIDPSFNCNLSCRMCYFSTPEYRQNNNGIIPEQDFEHIARVLFPKALQVYIGCGAEPTTHRKYIKLIELAKQYKVPHIGIVSNGQLITDDQIKRIILTGTNELTLSCHGLTKDTFEYFMRNARFDQFISLLKKINKYKKELNSSRPEIRINYTVNQKNLSELRNFMDIIGPHHISSLQIRPVLNIGGSYSESITDSQISEYNEIINCLKNECSKRNIRLLANKTDIKYQKKNSNKKVTEAVYCYIGPKTANKLNFDWKSISFTDFTKKTQWSKKVVKMFFNDKQSSINEAAGNYDVFE</sequence>
<dbReference type="PANTHER" id="PTHR11228">
    <property type="entry name" value="RADICAL SAM DOMAIN PROTEIN"/>
    <property type="match status" value="1"/>
</dbReference>
<evidence type="ECO:0000256" key="2">
    <source>
        <dbReference type="ARBA" id="ARBA00022691"/>
    </source>
</evidence>
<accession>A0AAE3SJU2</accession>
<dbReference type="InterPro" id="IPR013785">
    <property type="entry name" value="Aldolase_TIM"/>
</dbReference>
<dbReference type="AlphaFoldDB" id="A0AAE3SJU2"/>
<evidence type="ECO:0000259" key="6">
    <source>
        <dbReference type="PROSITE" id="PS51918"/>
    </source>
</evidence>
<dbReference type="SFLD" id="SFLDS00029">
    <property type="entry name" value="Radical_SAM"/>
    <property type="match status" value="1"/>
</dbReference>
<feature type="domain" description="Radical SAM core" evidence="6">
    <location>
        <begin position="28"/>
        <end position="251"/>
    </location>
</feature>
<dbReference type="InterPro" id="IPR058240">
    <property type="entry name" value="rSAM_sf"/>
</dbReference>
<comment type="cofactor">
    <cofactor evidence="1">
        <name>[4Fe-4S] cluster</name>
        <dbReference type="ChEBI" id="CHEBI:49883"/>
    </cofactor>
</comment>
<dbReference type="SUPFAM" id="SSF102114">
    <property type="entry name" value="Radical SAM enzymes"/>
    <property type="match status" value="1"/>
</dbReference>
<dbReference type="SFLD" id="SFLDG01067">
    <property type="entry name" value="SPASM/twitch_domain_containing"/>
    <property type="match status" value="1"/>
</dbReference>
<dbReference type="InterPro" id="IPR007197">
    <property type="entry name" value="rSAM"/>
</dbReference>
<keyword evidence="4" id="KW-0408">Iron</keyword>
<keyword evidence="8" id="KW-1185">Reference proteome</keyword>
<dbReference type="PROSITE" id="PS51918">
    <property type="entry name" value="RADICAL_SAM"/>
    <property type="match status" value="1"/>
</dbReference>
<proteinExistence type="predicted"/>
<evidence type="ECO:0000313" key="7">
    <source>
        <dbReference type="EMBL" id="MCW3805793.1"/>
    </source>
</evidence>
<dbReference type="Proteomes" id="UP001207408">
    <property type="component" value="Unassembled WGS sequence"/>
</dbReference>
<evidence type="ECO:0000256" key="3">
    <source>
        <dbReference type="ARBA" id="ARBA00022723"/>
    </source>
</evidence>
<dbReference type="GO" id="GO:0046872">
    <property type="term" value="F:metal ion binding"/>
    <property type="evidence" value="ECO:0007669"/>
    <property type="project" value="UniProtKB-KW"/>
</dbReference>
<comment type="caution">
    <text evidence="7">The sequence shown here is derived from an EMBL/GenBank/DDBJ whole genome shotgun (WGS) entry which is preliminary data.</text>
</comment>
<reference evidence="7" key="1">
    <citation type="submission" date="2022-10" db="EMBL/GenBank/DDBJ databases">
        <authorList>
            <person name="Yu W.X."/>
        </authorList>
    </citation>
    <scope>NUCLEOTIDE SEQUENCE</scope>
    <source>
        <strain evidence="7">D04</strain>
    </source>
</reference>
<name>A0AAE3SJU2_9BACT</name>
<evidence type="ECO:0000256" key="4">
    <source>
        <dbReference type="ARBA" id="ARBA00023004"/>
    </source>
</evidence>
<keyword evidence="5" id="KW-0411">Iron-sulfur</keyword>
<keyword evidence="2" id="KW-0949">S-adenosyl-L-methionine</keyword>
<dbReference type="EMBL" id="JAPDPI010000016">
    <property type="protein sequence ID" value="MCW3805793.1"/>
    <property type="molecule type" value="Genomic_DNA"/>
</dbReference>
<evidence type="ECO:0000256" key="5">
    <source>
        <dbReference type="ARBA" id="ARBA00023014"/>
    </source>
</evidence>
<dbReference type="InterPro" id="IPR050377">
    <property type="entry name" value="Radical_SAM_PqqE_MftC-like"/>
</dbReference>
<dbReference type="GO" id="GO:0003824">
    <property type="term" value="F:catalytic activity"/>
    <property type="evidence" value="ECO:0007669"/>
    <property type="project" value="InterPro"/>
</dbReference>
<organism evidence="7 8">
    <name type="scientific">Plebeiibacterium marinum</name>
    <dbReference type="NCBI Taxonomy" id="2992111"/>
    <lineage>
        <taxon>Bacteria</taxon>
        <taxon>Pseudomonadati</taxon>
        <taxon>Bacteroidota</taxon>
        <taxon>Bacteroidia</taxon>
        <taxon>Marinilabiliales</taxon>
        <taxon>Marinilabiliaceae</taxon>
        <taxon>Plebeiibacterium</taxon>
    </lineage>
</organism>
<dbReference type="RefSeq" id="WP_301199159.1">
    <property type="nucleotide sequence ID" value="NZ_JAPDPI010000016.1"/>
</dbReference>
<protein>
    <submittedName>
        <fullName evidence="7">Radical SAM protein</fullName>
    </submittedName>
</protein>